<accession>A0A2P8EUU4</accession>
<dbReference type="EMBL" id="PYGI01000013">
    <property type="protein sequence ID" value="PSL13218.1"/>
    <property type="molecule type" value="Genomic_DNA"/>
</dbReference>
<comment type="caution">
    <text evidence="1">The sequence shown here is derived from an EMBL/GenBank/DDBJ whole genome shotgun (WGS) entry which is preliminary data.</text>
</comment>
<evidence type="ECO:0000313" key="2">
    <source>
        <dbReference type="Proteomes" id="UP000242133"/>
    </source>
</evidence>
<evidence type="ECO:0008006" key="3">
    <source>
        <dbReference type="Google" id="ProtNLM"/>
    </source>
</evidence>
<dbReference type="RefSeq" id="WP_106592003.1">
    <property type="nucleotide sequence ID" value="NZ_PYGI01000013.1"/>
</dbReference>
<reference evidence="1 2" key="1">
    <citation type="submission" date="2018-03" db="EMBL/GenBank/DDBJ databases">
        <title>Genomic Encyclopedia of Archaeal and Bacterial Type Strains, Phase II (KMG-II): from individual species to whole genera.</title>
        <authorList>
            <person name="Goeker M."/>
        </authorList>
    </citation>
    <scope>NUCLEOTIDE SEQUENCE [LARGE SCALE GENOMIC DNA]</scope>
    <source>
        <strain evidence="1 2">DSM 17586</strain>
    </source>
</reference>
<dbReference type="InterPro" id="IPR012337">
    <property type="entry name" value="RNaseH-like_sf"/>
</dbReference>
<organism evidence="1 2">
    <name type="scientific">Marinobacterium halophilum</name>
    <dbReference type="NCBI Taxonomy" id="267374"/>
    <lineage>
        <taxon>Bacteria</taxon>
        <taxon>Pseudomonadati</taxon>
        <taxon>Pseudomonadota</taxon>
        <taxon>Gammaproteobacteria</taxon>
        <taxon>Oceanospirillales</taxon>
        <taxon>Oceanospirillaceae</taxon>
        <taxon>Marinobacterium</taxon>
    </lineage>
</organism>
<dbReference type="Gene3D" id="3.30.420.10">
    <property type="entry name" value="Ribonuclease H-like superfamily/Ribonuclease H"/>
    <property type="match status" value="1"/>
</dbReference>
<dbReference type="OrthoDB" id="5705783at2"/>
<keyword evidence="2" id="KW-1185">Reference proteome</keyword>
<sequence>MICIDLEASGLARESYPIEVAWKCTESGASDTFLINPGTVGGWDYWDECAEELHGIEPELLAQEGISADAACSRLNAALAGRDVISDALEYDGFWLRRLFRACDVEPGFLLVGLEAVLSTEERIQYQFIARAQFRRHRALQDVNDLISAITAARSECGG</sequence>
<dbReference type="GO" id="GO:0003676">
    <property type="term" value="F:nucleic acid binding"/>
    <property type="evidence" value="ECO:0007669"/>
    <property type="project" value="InterPro"/>
</dbReference>
<gene>
    <name evidence="1" type="ORF">CLV44_11347</name>
</gene>
<dbReference type="InterPro" id="IPR036397">
    <property type="entry name" value="RNaseH_sf"/>
</dbReference>
<dbReference type="SUPFAM" id="SSF53098">
    <property type="entry name" value="Ribonuclease H-like"/>
    <property type="match status" value="1"/>
</dbReference>
<proteinExistence type="predicted"/>
<dbReference type="AlphaFoldDB" id="A0A2P8EUU4"/>
<protein>
    <recommendedName>
        <fullName evidence="3">Exonuclease</fullName>
    </recommendedName>
</protein>
<evidence type="ECO:0000313" key="1">
    <source>
        <dbReference type="EMBL" id="PSL13218.1"/>
    </source>
</evidence>
<dbReference type="Proteomes" id="UP000242133">
    <property type="component" value="Unassembled WGS sequence"/>
</dbReference>
<name>A0A2P8EUU4_9GAMM</name>